<evidence type="ECO:0000256" key="1">
    <source>
        <dbReference type="ARBA" id="ARBA00006611"/>
    </source>
</evidence>
<accession>A0A941E9N1</accession>
<dbReference type="Proteomes" id="UP000676325">
    <property type="component" value="Unassembled WGS sequence"/>
</dbReference>
<dbReference type="Pfam" id="PF00437">
    <property type="entry name" value="T2SSE"/>
    <property type="match status" value="1"/>
</dbReference>
<dbReference type="Gene3D" id="3.30.450.380">
    <property type="match status" value="1"/>
</dbReference>
<dbReference type="GO" id="GO:0016887">
    <property type="term" value="F:ATP hydrolysis activity"/>
    <property type="evidence" value="ECO:0007669"/>
    <property type="project" value="InterPro"/>
</dbReference>
<dbReference type="InterPro" id="IPR001482">
    <property type="entry name" value="T2SS/T4SS_dom"/>
</dbReference>
<dbReference type="PANTHER" id="PTHR30486">
    <property type="entry name" value="TWITCHING MOTILITY PROTEIN PILT"/>
    <property type="match status" value="1"/>
</dbReference>
<dbReference type="AlphaFoldDB" id="A0A941E9N1"/>
<dbReference type="CDD" id="cd01130">
    <property type="entry name" value="VirB11-like_ATPase"/>
    <property type="match status" value="1"/>
</dbReference>
<dbReference type="InterPro" id="IPR050921">
    <property type="entry name" value="T4SS_GSP_E_ATPase"/>
</dbReference>
<evidence type="ECO:0000313" key="3">
    <source>
        <dbReference type="EMBL" id="MBR7826150.1"/>
    </source>
</evidence>
<dbReference type="RefSeq" id="WP_212517302.1">
    <property type="nucleotide sequence ID" value="NZ_JAGSOH010000013.1"/>
</dbReference>
<dbReference type="InterPro" id="IPR027417">
    <property type="entry name" value="P-loop_NTPase"/>
</dbReference>
<dbReference type="SUPFAM" id="SSF52540">
    <property type="entry name" value="P-loop containing nucleoside triphosphate hydrolases"/>
    <property type="match status" value="1"/>
</dbReference>
<feature type="domain" description="Bacterial type II secretion system protein E" evidence="2">
    <location>
        <begin position="62"/>
        <end position="340"/>
    </location>
</feature>
<dbReference type="Gene3D" id="3.40.50.300">
    <property type="entry name" value="P-loop containing nucleotide triphosphate hydrolases"/>
    <property type="match status" value="1"/>
</dbReference>
<name>A0A941E9N1_9ACTN</name>
<evidence type="ECO:0000259" key="2">
    <source>
        <dbReference type="Pfam" id="PF00437"/>
    </source>
</evidence>
<reference evidence="3" key="1">
    <citation type="submission" date="2021-04" db="EMBL/GenBank/DDBJ databases">
        <title>Genome based classification of Actinospica acidithermotolerans sp. nov., an actinobacterium isolated from an Indonesian hot spring.</title>
        <authorList>
            <person name="Kusuma A.B."/>
            <person name="Putra K.E."/>
            <person name="Nafisah S."/>
            <person name="Loh J."/>
            <person name="Nouioui I."/>
            <person name="Goodfellow M."/>
        </authorList>
    </citation>
    <scope>NUCLEOTIDE SEQUENCE</scope>
    <source>
        <strain evidence="3">MGRD01-02</strain>
    </source>
</reference>
<dbReference type="PANTHER" id="PTHR30486:SF6">
    <property type="entry name" value="TYPE IV PILUS RETRACTATION ATPASE PILT"/>
    <property type="match status" value="1"/>
</dbReference>
<dbReference type="EMBL" id="JAGSOH010000013">
    <property type="protein sequence ID" value="MBR7826150.1"/>
    <property type="molecule type" value="Genomic_DNA"/>
</dbReference>
<evidence type="ECO:0000313" key="4">
    <source>
        <dbReference type="Proteomes" id="UP000676325"/>
    </source>
</evidence>
<comment type="caution">
    <text evidence="3">The sequence shown here is derived from an EMBL/GenBank/DDBJ whole genome shotgun (WGS) entry which is preliminary data.</text>
</comment>
<dbReference type="NCBIfam" id="TIGR03819">
    <property type="entry name" value="heli_sec_ATPase"/>
    <property type="match status" value="1"/>
</dbReference>
<gene>
    <name evidence="3" type="ORF">KDK95_07540</name>
</gene>
<organism evidence="3 4">
    <name type="scientific">Actinospica acidithermotolerans</name>
    <dbReference type="NCBI Taxonomy" id="2828514"/>
    <lineage>
        <taxon>Bacteria</taxon>
        <taxon>Bacillati</taxon>
        <taxon>Actinomycetota</taxon>
        <taxon>Actinomycetes</taxon>
        <taxon>Catenulisporales</taxon>
        <taxon>Actinospicaceae</taxon>
        <taxon>Actinospica</taxon>
    </lineage>
</organism>
<proteinExistence type="inferred from homology"/>
<sequence length="438" mass="47532">MSANQSDPHGGLIREMKDRLAAGSLSPDPVLVAAALTEERCLLGPKGIEALSQVICEEFLGNDPVAAYLHDPAVTDVLINGSSAMWVERAGRLEQVENTFPDEESARAYAQRLAIRAGRRIDDASPYVDARLPDGTRLHAILPPLAVEGTLISLRVPRRQAYTLVELNALGTLAKDAVGLLNEIVQRRVAFLVTGGAGTGKTTLLSAMLSLADPGERLVLVEDCAELVPDHPHVVRLESRPPNQEGRGRVTIRELVRQALRMRPSRIILGEARGGEIIDLFTALNSGHEGGCGTMHANRPQDVPARIEALGLLAGVSREAVHSQAASAVRVVLHLVRDQDGRRRLDSVAVLRRRNANGPIQAALALSFDQTGRTREWPGLDLLEAEFGRGRYSNLEADRASTARAERPDYARMVADEYRGRVPWIPRPRDGGDGGPRT</sequence>
<keyword evidence="4" id="KW-1185">Reference proteome</keyword>
<dbReference type="InterPro" id="IPR022399">
    <property type="entry name" value="TadA-like_ATPase"/>
</dbReference>
<comment type="similarity">
    <text evidence="1">Belongs to the GSP E family.</text>
</comment>
<protein>
    <submittedName>
        <fullName evidence="3">TadA family conjugal transfer-associated ATPase</fullName>
    </submittedName>
</protein>